<dbReference type="RefSeq" id="WP_191155582.1">
    <property type="nucleotide sequence ID" value="NZ_JACXAI010000002.1"/>
</dbReference>
<feature type="domain" description="PIN" evidence="4">
    <location>
        <begin position="3"/>
        <end position="108"/>
    </location>
</feature>
<dbReference type="Proteomes" id="UP000626844">
    <property type="component" value="Unassembled WGS sequence"/>
</dbReference>
<organism evidence="5 6">
    <name type="scientific">Metabacillus arenae</name>
    <dbReference type="NCBI Taxonomy" id="2771434"/>
    <lineage>
        <taxon>Bacteria</taxon>
        <taxon>Bacillati</taxon>
        <taxon>Bacillota</taxon>
        <taxon>Bacilli</taxon>
        <taxon>Bacillales</taxon>
        <taxon>Bacillaceae</taxon>
        <taxon>Metabacillus</taxon>
    </lineage>
</organism>
<comment type="similarity">
    <text evidence="3">In the N-terminal section; belongs to the PINc/VapC protein family.</text>
</comment>
<dbReference type="SUPFAM" id="SSF88723">
    <property type="entry name" value="PIN domain-like"/>
    <property type="match status" value="1"/>
</dbReference>
<protein>
    <submittedName>
        <fullName evidence="5">PhoH family protein</fullName>
    </submittedName>
</protein>
<evidence type="ECO:0000259" key="4">
    <source>
        <dbReference type="SMART" id="SM00670"/>
    </source>
</evidence>
<accession>A0A926NJE0</accession>
<dbReference type="EMBL" id="JACXAI010000002">
    <property type="protein sequence ID" value="MBD1379197.1"/>
    <property type="molecule type" value="Genomic_DNA"/>
</dbReference>
<gene>
    <name evidence="5" type="ORF">IC621_03040</name>
</gene>
<dbReference type="AlphaFoldDB" id="A0A926NJE0"/>
<dbReference type="InterPro" id="IPR027417">
    <property type="entry name" value="P-loop_NTPase"/>
</dbReference>
<sequence>MTKLFAADTNILLDSIESLQDYKIVLLSSTLRELEKHKSSNKEDLKFRARQVSRYVRDNRDKFIINTRDYDGSKLGRDYDNTYEDNNILYACVSNGYGLITNDVLLGYKAEGFDLDVVYFNNVSDESDYYGVHEVFVTSSKEDQELLAHIYETPEDNLFNLVQHQYLFIWDKDKPTYNNDGIHNGYELIDSFKFDGFKLNKLKFKAIHSKFMGEKVKPINRKQEMLFDLLQNKDITIKACFGKYGVGKDFVMIQHALDLIEQGKIEKLIWARNNVELADVPTLGILPGDKFEKLVDFAMPLADHVGGVEGLEMLIRLNKIEIQHLGSLRGRDIKKSIIYVTECQNNTRDHIKLLIGRVGKESQLWLNGDLKQTDKEVYRSNSGIKALSKLKGNPLFGQVTLDKTERSETAELADLLD</sequence>
<keyword evidence="6" id="KW-1185">Reference proteome</keyword>
<dbReference type="SUPFAM" id="SSF52540">
    <property type="entry name" value="P-loop containing nucleoside triphosphate hydrolases"/>
    <property type="match status" value="1"/>
</dbReference>
<dbReference type="PANTHER" id="PTHR30473:SF2">
    <property type="entry name" value="PIN DOMAIN-CONTAINING PROTEIN"/>
    <property type="match status" value="1"/>
</dbReference>
<dbReference type="Pfam" id="PF02562">
    <property type="entry name" value="PhoH"/>
    <property type="match status" value="1"/>
</dbReference>
<evidence type="ECO:0000256" key="2">
    <source>
        <dbReference type="ARBA" id="ARBA00022840"/>
    </source>
</evidence>
<dbReference type="Pfam" id="PF13638">
    <property type="entry name" value="PIN_4"/>
    <property type="match status" value="1"/>
</dbReference>
<evidence type="ECO:0000313" key="5">
    <source>
        <dbReference type="EMBL" id="MBD1379197.1"/>
    </source>
</evidence>
<dbReference type="SMART" id="SM00670">
    <property type="entry name" value="PINc"/>
    <property type="match status" value="1"/>
</dbReference>
<evidence type="ECO:0000256" key="3">
    <source>
        <dbReference type="ARBA" id="ARBA00046345"/>
    </source>
</evidence>
<name>A0A926NJE0_9BACI</name>
<keyword evidence="1" id="KW-0547">Nucleotide-binding</keyword>
<dbReference type="InterPro" id="IPR051451">
    <property type="entry name" value="PhoH2-like"/>
</dbReference>
<dbReference type="Gene3D" id="3.40.50.1010">
    <property type="entry name" value="5'-nuclease"/>
    <property type="match status" value="1"/>
</dbReference>
<keyword evidence="2" id="KW-0067">ATP-binding</keyword>
<comment type="caution">
    <text evidence="5">The sequence shown here is derived from an EMBL/GenBank/DDBJ whole genome shotgun (WGS) entry which is preliminary data.</text>
</comment>
<dbReference type="GO" id="GO:0005524">
    <property type="term" value="F:ATP binding"/>
    <property type="evidence" value="ECO:0007669"/>
    <property type="project" value="UniProtKB-KW"/>
</dbReference>
<reference evidence="5" key="1">
    <citation type="submission" date="2020-09" db="EMBL/GenBank/DDBJ databases">
        <title>A novel bacterium of genus Bacillus, isolated from South China Sea.</title>
        <authorList>
            <person name="Huang H."/>
            <person name="Mo K."/>
            <person name="Hu Y."/>
        </authorList>
    </citation>
    <scope>NUCLEOTIDE SEQUENCE</scope>
    <source>
        <strain evidence="5">IB182487</strain>
    </source>
</reference>
<dbReference type="InterPro" id="IPR002716">
    <property type="entry name" value="PIN_dom"/>
</dbReference>
<proteinExistence type="inferred from homology"/>
<dbReference type="InterPro" id="IPR003714">
    <property type="entry name" value="PhoH"/>
</dbReference>
<evidence type="ECO:0000313" key="6">
    <source>
        <dbReference type="Proteomes" id="UP000626844"/>
    </source>
</evidence>
<dbReference type="Gene3D" id="3.40.50.300">
    <property type="entry name" value="P-loop containing nucleotide triphosphate hydrolases"/>
    <property type="match status" value="1"/>
</dbReference>
<dbReference type="GO" id="GO:0005829">
    <property type="term" value="C:cytosol"/>
    <property type="evidence" value="ECO:0007669"/>
    <property type="project" value="TreeGrafter"/>
</dbReference>
<dbReference type="InterPro" id="IPR029060">
    <property type="entry name" value="PIN-like_dom_sf"/>
</dbReference>
<dbReference type="PANTHER" id="PTHR30473">
    <property type="entry name" value="PROTEIN PHOH"/>
    <property type="match status" value="1"/>
</dbReference>
<evidence type="ECO:0000256" key="1">
    <source>
        <dbReference type="ARBA" id="ARBA00022741"/>
    </source>
</evidence>